<dbReference type="GO" id="GO:0005886">
    <property type="term" value="C:plasma membrane"/>
    <property type="evidence" value="ECO:0007669"/>
    <property type="project" value="UniProtKB-SubCell"/>
</dbReference>
<evidence type="ECO:0000256" key="8">
    <source>
        <dbReference type="ARBA" id="ARBA00023288"/>
    </source>
</evidence>
<name>A0A4Q8L2V3_9STRE</name>
<evidence type="ECO:0000313" key="12">
    <source>
        <dbReference type="Proteomes" id="UP000291525"/>
    </source>
</evidence>
<evidence type="ECO:0000313" key="11">
    <source>
        <dbReference type="EMBL" id="TAA14747.1"/>
    </source>
</evidence>
<evidence type="ECO:0000256" key="9">
    <source>
        <dbReference type="SAM" id="SignalP"/>
    </source>
</evidence>
<dbReference type="AlphaFoldDB" id="A0A4Q8L2V3"/>
<evidence type="ECO:0000256" key="7">
    <source>
        <dbReference type="ARBA" id="ARBA00023139"/>
    </source>
</evidence>
<feature type="signal peptide" evidence="9">
    <location>
        <begin position="1"/>
        <end position="22"/>
    </location>
</feature>
<feature type="chain" id="PRO_5039355948" evidence="9">
    <location>
        <begin position="23"/>
        <end position="293"/>
    </location>
</feature>
<dbReference type="EMBL" id="SHGT01000006">
    <property type="protein sequence ID" value="TAA14747.1"/>
    <property type="molecule type" value="Genomic_DNA"/>
</dbReference>
<evidence type="ECO:0000256" key="2">
    <source>
        <dbReference type="ARBA" id="ARBA00004193"/>
    </source>
</evidence>
<evidence type="ECO:0000256" key="6">
    <source>
        <dbReference type="ARBA" id="ARBA00022729"/>
    </source>
</evidence>
<gene>
    <name evidence="11" type="ORF">EXW74_01935</name>
</gene>
<keyword evidence="5" id="KW-0813">Transport</keyword>
<dbReference type="PROSITE" id="PS51257">
    <property type="entry name" value="PROKAR_LIPOPROTEIN"/>
    <property type="match status" value="1"/>
</dbReference>
<dbReference type="PANTHER" id="PTHR30570:SF1">
    <property type="entry name" value="PHOSPHATE-BINDING PROTEIN PSTS"/>
    <property type="match status" value="1"/>
</dbReference>
<dbReference type="RefSeq" id="WP_130554462.1">
    <property type="nucleotide sequence ID" value="NZ_SHGT01000006.1"/>
</dbReference>
<dbReference type="OrthoDB" id="9790048at2"/>
<dbReference type="InterPro" id="IPR024370">
    <property type="entry name" value="PBP_domain"/>
</dbReference>
<dbReference type="InterPro" id="IPR050811">
    <property type="entry name" value="Phosphate_ABC_transporter"/>
</dbReference>
<dbReference type="Proteomes" id="UP000291525">
    <property type="component" value="Unassembled WGS sequence"/>
</dbReference>
<organism evidence="11 12">
    <name type="scientific">Streptococcus parasuis</name>
    <dbReference type="NCBI Taxonomy" id="1501662"/>
    <lineage>
        <taxon>Bacteria</taxon>
        <taxon>Bacillati</taxon>
        <taxon>Bacillota</taxon>
        <taxon>Bacilli</taxon>
        <taxon>Lactobacillales</taxon>
        <taxon>Streptococcaceae</taxon>
        <taxon>Streptococcus</taxon>
    </lineage>
</organism>
<reference evidence="11 12" key="1">
    <citation type="submission" date="2019-02" db="EMBL/GenBank/DDBJ databases">
        <title>First genome of the species Streptococcus parasuis.</title>
        <authorList>
            <person name="Stevens M.J.A."/>
            <person name="Stephan R."/>
        </authorList>
    </citation>
    <scope>NUCLEOTIDE SEQUENCE [LARGE SCALE GENOMIC DNA]</scope>
    <source>
        <strain evidence="11 12">4253</strain>
    </source>
</reference>
<comment type="subcellular location">
    <subcellularLocation>
        <location evidence="2">Cell membrane</location>
        <topology evidence="2">Lipid-anchor</topology>
    </subcellularLocation>
</comment>
<evidence type="ECO:0000256" key="3">
    <source>
        <dbReference type="ARBA" id="ARBA00008725"/>
    </source>
</evidence>
<proteinExistence type="inferred from homology"/>
<sequence>MKHTFRFAKIAAVGLASLGLLAACGQSSTDTSDQPITVVSREEGSGTRGAFIELFGIETKDANGEKVDNTTNQAIVTNSTAVMLQTVAGDKTAIGYVSLGAFDGNSKILEIDGVAPSVDTIKSGEYKIARPFNIVTQASVSEAAQDFINFILSTEGQAVVEKAGYIPVDAKGSYQASVTSGKVTVSGSSSVSPVMEKLKEAYQKVNAGVTVEVQQSDSSTGVTNAIEGSADIGMASRELKDSETSAGVSATAIAIDGIAVIVNKDNPINGLTSQEVQDIFTGKETKWSAFTSN</sequence>
<dbReference type="GO" id="GO:0006817">
    <property type="term" value="P:phosphate ion transport"/>
    <property type="evidence" value="ECO:0007669"/>
    <property type="project" value="UniProtKB-KW"/>
</dbReference>
<comment type="caution">
    <text evidence="11">The sequence shown here is derived from an EMBL/GenBank/DDBJ whole genome shotgun (WGS) entry which is preliminary data.</text>
</comment>
<evidence type="ECO:0000259" key="10">
    <source>
        <dbReference type="Pfam" id="PF12849"/>
    </source>
</evidence>
<comment type="subunit">
    <text evidence="4">The complex is composed of two ATP-binding proteins (PstB), two transmembrane proteins (PstC and PstA) and a solute-binding protein (PstS).</text>
</comment>
<dbReference type="PANTHER" id="PTHR30570">
    <property type="entry name" value="PERIPLASMIC PHOSPHATE BINDING COMPONENT OF PHOSPHATE ABC TRANSPORTER"/>
    <property type="match status" value="1"/>
</dbReference>
<comment type="function">
    <text evidence="1">Part of the ABC transporter complex PstSACB involved in phosphate import.</text>
</comment>
<evidence type="ECO:0000256" key="4">
    <source>
        <dbReference type="ARBA" id="ARBA00011529"/>
    </source>
</evidence>
<feature type="domain" description="PBP" evidence="10">
    <location>
        <begin position="31"/>
        <end position="155"/>
    </location>
</feature>
<keyword evidence="6 9" id="KW-0732">Signal</keyword>
<keyword evidence="5" id="KW-0592">Phosphate transport</keyword>
<dbReference type="Pfam" id="PF12849">
    <property type="entry name" value="PBP_like_2"/>
    <property type="match status" value="2"/>
</dbReference>
<dbReference type="Gene3D" id="3.40.190.10">
    <property type="entry name" value="Periplasmic binding protein-like II"/>
    <property type="match status" value="2"/>
</dbReference>
<dbReference type="SUPFAM" id="SSF53850">
    <property type="entry name" value="Periplasmic binding protein-like II"/>
    <property type="match status" value="2"/>
</dbReference>
<evidence type="ECO:0000256" key="5">
    <source>
        <dbReference type="ARBA" id="ARBA00022592"/>
    </source>
</evidence>
<keyword evidence="8" id="KW-0449">Lipoprotein</keyword>
<feature type="domain" description="PBP" evidence="10">
    <location>
        <begin position="176"/>
        <end position="289"/>
    </location>
</feature>
<comment type="similarity">
    <text evidence="3">Belongs to the PstS family.</text>
</comment>
<keyword evidence="7" id="KW-0564">Palmitate</keyword>
<accession>A0A4Q8L2V3</accession>
<protein>
    <submittedName>
        <fullName evidence="11">Extracellular solute-binding protein</fullName>
    </submittedName>
</protein>
<evidence type="ECO:0000256" key="1">
    <source>
        <dbReference type="ARBA" id="ARBA00002841"/>
    </source>
</evidence>